<name>A0ABS5ASS5_9PSEU</name>
<evidence type="ECO:0000313" key="2">
    <source>
        <dbReference type="EMBL" id="MBP2479633.1"/>
    </source>
</evidence>
<dbReference type="EMBL" id="JAGIOO010000001">
    <property type="protein sequence ID" value="MBP2479633.1"/>
    <property type="molecule type" value="Genomic_DNA"/>
</dbReference>
<dbReference type="SUPFAM" id="SSF53850">
    <property type="entry name" value="Periplasmic binding protein-like II"/>
    <property type="match status" value="1"/>
</dbReference>
<dbReference type="Gene3D" id="3.40.190.10">
    <property type="entry name" value="Periplasmic binding protein-like II"/>
    <property type="match status" value="2"/>
</dbReference>
<feature type="signal peptide" evidence="1">
    <location>
        <begin position="1"/>
        <end position="23"/>
    </location>
</feature>
<accession>A0ABS5ASS5</accession>
<dbReference type="PANTHER" id="PTHR43649:SF14">
    <property type="entry name" value="BLR3389 PROTEIN"/>
    <property type="match status" value="1"/>
</dbReference>
<dbReference type="InterPro" id="IPR050490">
    <property type="entry name" value="Bact_solute-bd_prot1"/>
</dbReference>
<dbReference type="InterPro" id="IPR006059">
    <property type="entry name" value="SBP"/>
</dbReference>
<sequence>MLRRSRPRSLRLLALVLAAGALAACGTAGPAGPAGVTVWALQDNVLNPIEQQSVDRFNRTGGAAKLETFGNDPYKQKLRVALGSPNPPSAFFNWGGGNLKEYVDAGKVADLTPLLSEHPGLGEAFLPNVLAAARLDGKLYGLPMRGMQPVVLFYNKEVFAAAGARPPGTWDELLALVETFKARNVQPIALAGSQAWTELMWAEYLLDRIGGTEVFRAVKEKPEGWRHPAVLESMTRLKELIDRGGFGRDFAGVGYDLGGASTILAQGKAAMHLMGSWEYVNQLGQSPEFVKREALGWVPFPALPGGAGDPRNLVGNPANFYSVSAGSSTVDQAKKFVATQLHDPAYVQALIDAGDVPAVSGLAEKLAKAPNAAYTSWLYEQVRAAPHFQLSWDQDLPAEQATFLLTQLQEFFLGKLSPRQFADALASRG</sequence>
<evidence type="ECO:0000313" key="3">
    <source>
        <dbReference type="Proteomes" id="UP001519363"/>
    </source>
</evidence>
<dbReference type="RefSeq" id="WP_086784161.1">
    <property type="nucleotide sequence ID" value="NZ_JAGIOO010000001.1"/>
</dbReference>
<keyword evidence="1" id="KW-0732">Signal</keyword>
<gene>
    <name evidence="2" type="ORF">JOF53_008505</name>
</gene>
<proteinExistence type="predicted"/>
<comment type="caution">
    <text evidence="2">The sequence shown here is derived from an EMBL/GenBank/DDBJ whole genome shotgun (WGS) entry which is preliminary data.</text>
</comment>
<protein>
    <submittedName>
        <fullName evidence="2">ABC-type glycerol-3-phosphate transport system substrate-binding protein</fullName>
    </submittedName>
</protein>
<dbReference type="Pfam" id="PF01547">
    <property type="entry name" value="SBP_bac_1"/>
    <property type="match status" value="1"/>
</dbReference>
<reference evidence="2 3" key="1">
    <citation type="submission" date="2021-03" db="EMBL/GenBank/DDBJ databases">
        <title>Sequencing the genomes of 1000 actinobacteria strains.</title>
        <authorList>
            <person name="Klenk H.-P."/>
        </authorList>
    </citation>
    <scope>NUCLEOTIDE SEQUENCE [LARGE SCALE GENOMIC DNA]</scope>
    <source>
        <strain evidence="2 3">DSM 44580</strain>
    </source>
</reference>
<dbReference type="PANTHER" id="PTHR43649">
    <property type="entry name" value="ARABINOSE-BINDING PROTEIN-RELATED"/>
    <property type="match status" value="1"/>
</dbReference>
<evidence type="ECO:0000256" key="1">
    <source>
        <dbReference type="SAM" id="SignalP"/>
    </source>
</evidence>
<dbReference type="PROSITE" id="PS51257">
    <property type="entry name" value="PROKAR_LIPOPROTEIN"/>
    <property type="match status" value="1"/>
</dbReference>
<dbReference type="Proteomes" id="UP001519363">
    <property type="component" value="Unassembled WGS sequence"/>
</dbReference>
<organism evidence="2 3">
    <name type="scientific">Crossiella equi</name>
    <dbReference type="NCBI Taxonomy" id="130796"/>
    <lineage>
        <taxon>Bacteria</taxon>
        <taxon>Bacillati</taxon>
        <taxon>Actinomycetota</taxon>
        <taxon>Actinomycetes</taxon>
        <taxon>Pseudonocardiales</taxon>
        <taxon>Pseudonocardiaceae</taxon>
        <taxon>Crossiella</taxon>
    </lineage>
</organism>
<keyword evidence="3" id="KW-1185">Reference proteome</keyword>
<feature type="chain" id="PRO_5046976535" evidence="1">
    <location>
        <begin position="24"/>
        <end position="429"/>
    </location>
</feature>